<feature type="region of interest" description="Disordered" evidence="1">
    <location>
        <begin position="125"/>
        <end position="185"/>
    </location>
</feature>
<dbReference type="Pfam" id="PF04492">
    <property type="entry name" value="Phage_rep_O"/>
    <property type="match status" value="1"/>
</dbReference>
<feature type="compositionally biased region" description="Low complexity" evidence="1">
    <location>
        <begin position="155"/>
        <end position="164"/>
    </location>
</feature>
<name>A0ABX5IXA2_9GAMM</name>
<evidence type="ECO:0000256" key="1">
    <source>
        <dbReference type="SAM" id="MobiDB-lite"/>
    </source>
</evidence>
<dbReference type="Gene3D" id="1.10.10.10">
    <property type="entry name" value="Winged helix-like DNA-binding domain superfamily/Winged helix DNA-binding domain"/>
    <property type="match status" value="1"/>
</dbReference>
<evidence type="ECO:0000259" key="2">
    <source>
        <dbReference type="Pfam" id="PF04492"/>
    </source>
</evidence>
<dbReference type="NCBIfam" id="TIGR01610">
    <property type="entry name" value="phage_O_Nterm"/>
    <property type="match status" value="1"/>
</dbReference>
<dbReference type="Proteomes" id="UP000241895">
    <property type="component" value="Unassembled WGS sequence"/>
</dbReference>
<evidence type="ECO:0000313" key="4">
    <source>
        <dbReference type="Proteomes" id="UP000241895"/>
    </source>
</evidence>
<evidence type="ECO:0000313" key="3">
    <source>
        <dbReference type="EMBL" id="PTL93456.1"/>
    </source>
</evidence>
<feature type="compositionally biased region" description="Gly residues" evidence="1">
    <location>
        <begin position="310"/>
        <end position="320"/>
    </location>
</feature>
<protein>
    <recommendedName>
        <fullName evidence="2">Bacteriophage lambda Replication protein O N-terminal domain-containing protein</fullName>
    </recommendedName>
</protein>
<gene>
    <name evidence="3" type="ORF">C6W88_15705</name>
</gene>
<comment type="caution">
    <text evidence="3">The sequence shown here is derived from an EMBL/GenBank/DDBJ whole genome shotgun (WGS) entry which is preliminary data.</text>
</comment>
<feature type="compositionally biased region" description="Basic residues" evidence="1">
    <location>
        <begin position="170"/>
        <end position="179"/>
    </location>
</feature>
<proteinExistence type="predicted"/>
<dbReference type="InterPro" id="IPR006497">
    <property type="entry name" value="Phage_lambda_VrpO_N"/>
</dbReference>
<sequence length="371" mass="41058">MSNLARISDHERFEAREVPEPESKGAQLEDGYVRTANAIVEALCKAPLTSREARVVRAVERATFGWDRSSARLSQSVLAKMTGLTTKRCSETVNGLLAKKVLRRDGGSQAPIGINTRISEWDFSAQKSRVSPKRKHDPTWGLRPQNGDEKRPQDGDTNTDTTDTLEPKGSRKSSKKSSPKKWGDPVDHEMAEQMFAAISADLTNPKRPNMSSWANEFRLMRTRDERTVEQIRFLITWTAQHQFWSVVILSPAKLRAKWDQLEIQVKKLKESRHENRISAGNRRAEQDRVAASLADPYDTSWAEGLFDEGGAQGGDSGAGEPGVYSAGGDFSEDLADVVLDERDASTGQAGARIFDGEVVITADDGIARHGH</sequence>
<dbReference type="RefSeq" id="WP_108133150.1">
    <property type="nucleotide sequence ID" value="NZ_PXNS01000009.1"/>
</dbReference>
<dbReference type="InterPro" id="IPR036388">
    <property type="entry name" value="WH-like_DNA-bd_sf"/>
</dbReference>
<organism evidence="3 4">
    <name type="scientific">Halomonas litopenaei</name>
    <dbReference type="NCBI Taxonomy" id="2109328"/>
    <lineage>
        <taxon>Bacteria</taxon>
        <taxon>Pseudomonadati</taxon>
        <taxon>Pseudomonadota</taxon>
        <taxon>Gammaproteobacteria</taxon>
        <taxon>Oceanospirillales</taxon>
        <taxon>Halomonadaceae</taxon>
        <taxon>Halomonas</taxon>
    </lineage>
</organism>
<feature type="domain" description="Bacteriophage lambda Replication protein O N-terminal" evidence="2">
    <location>
        <begin position="26"/>
        <end position="121"/>
    </location>
</feature>
<feature type="region of interest" description="Disordered" evidence="1">
    <location>
        <begin position="1"/>
        <end position="27"/>
    </location>
</feature>
<accession>A0ABX5IXA2</accession>
<feature type="compositionally biased region" description="Basic and acidic residues" evidence="1">
    <location>
        <begin position="7"/>
        <end position="23"/>
    </location>
</feature>
<dbReference type="EMBL" id="PXNS01000009">
    <property type="protein sequence ID" value="PTL93456.1"/>
    <property type="molecule type" value="Genomic_DNA"/>
</dbReference>
<feature type="region of interest" description="Disordered" evidence="1">
    <location>
        <begin position="304"/>
        <end position="328"/>
    </location>
</feature>
<reference evidence="3 4" key="1">
    <citation type="submission" date="2018-03" db="EMBL/GenBank/DDBJ databases">
        <authorList>
            <person name="Zhou J."/>
            <person name="Li X."/>
            <person name="Xue M."/>
            <person name="Yin J."/>
        </authorList>
    </citation>
    <scope>NUCLEOTIDE SEQUENCE [LARGE SCALE GENOMIC DNA]</scope>
    <source>
        <strain evidence="3 4">SYSU ZJ2214</strain>
    </source>
</reference>
<keyword evidence="4" id="KW-1185">Reference proteome</keyword>